<protein>
    <submittedName>
        <fullName evidence="1">Uncharacterized protein</fullName>
    </submittedName>
</protein>
<dbReference type="Pfam" id="PF03995">
    <property type="entry name" value="Inhibitor_I36"/>
    <property type="match status" value="1"/>
</dbReference>
<comment type="caution">
    <text evidence="1">The sequence shown here is derived from an EMBL/GenBank/DDBJ whole genome shotgun (WGS) entry which is preliminary data.</text>
</comment>
<organism evidence="1 2">
    <name type="scientific">Saccharopolyspora taberi</name>
    <dbReference type="NCBI Taxonomy" id="60895"/>
    <lineage>
        <taxon>Bacteria</taxon>
        <taxon>Bacillati</taxon>
        <taxon>Actinomycetota</taxon>
        <taxon>Actinomycetes</taxon>
        <taxon>Pseudonocardiales</taxon>
        <taxon>Pseudonocardiaceae</taxon>
        <taxon>Saccharopolyspora</taxon>
    </lineage>
</organism>
<evidence type="ECO:0000313" key="1">
    <source>
        <dbReference type="EMBL" id="GAA2821044.1"/>
    </source>
</evidence>
<sequence length="153" mass="15702">MRDACEGNFDNLGELMSRILTALLGAVAVSALFVVPGSAAAEPVASREAAPAPCGPGSGAFCFFSEANFTGAAFSVGDAESGVCYGMPENVMRSARSMQNYAPLEEGYFFAGAGCTGESVIAARGGESRDFGFYAVSYLSACVSCAAEDPRSR</sequence>
<gene>
    <name evidence="1" type="ORF">GCM10010470_65410</name>
</gene>
<reference evidence="1 2" key="1">
    <citation type="journal article" date="2019" name="Int. J. Syst. Evol. Microbiol.">
        <title>The Global Catalogue of Microorganisms (GCM) 10K type strain sequencing project: providing services to taxonomists for standard genome sequencing and annotation.</title>
        <authorList>
            <consortium name="The Broad Institute Genomics Platform"/>
            <consortium name="The Broad Institute Genome Sequencing Center for Infectious Disease"/>
            <person name="Wu L."/>
            <person name="Ma J."/>
        </authorList>
    </citation>
    <scope>NUCLEOTIDE SEQUENCE [LARGE SCALE GENOMIC DNA]</scope>
    <source>
        <strain evidence="1 2">JCM 9383</strain>
    </source>
</reference>
<proteinExistence type="predicted"/>
<name>A0ABN3VMY3_9PSEU</name>
<dbReference type="EMBL" id="BAAAUX010000043">
    <property type="protein sequence ID" value="GAA2821044.1"/>
    <property type="molecule type" value="Genomic_DNA"/>
</dbReference>
<dbReference type="Proteomes" id="UP001500979">
    <property type="component" value="Unassembled WGS sequence"/>
</dbReference>
<accession>A0ABN3VMY3</accession>
<keyword evidence="2" id="KW-1185">Reference proteome</keyword>
<evidence type="ECO:0000313" key="2">
    <source>
        <dbReference type="Proteomes" id="UP001500979"/>
    </source>
</evidence>